<dbReference type="Gene3D" id="3.90.1150.10">
    <property type="entry name" value="Aspartate Aminotransferase, domain 1"/>
    <property type="match status" value="1"/>
</dbReference>
<evidence type="ECO:0008006" key="7">
    <source>
        <dbReference type="Google" id="ProtNLM"/>
    </source>
</evidence>
<evidence type="ECO:0000256" key="3">
    <source>
        <dbReference type="PIRSR" id="PIRSR001434-2"/>
    </source>
</evidence>
<dbReference type="FunFam" id="3.90.1150.10:FF:000066">
    <property type="entry name" value="Putative cystathionine beta-lyase"/>
    <property type="match status" value="1"/>
</dbReference>
<name>A0AAD6E6F8_9EURO</name>
<evidence type="ECO:0000313" key="5">
    <source>
        <dbReference type="EMBL" id="KAJ5600928.1"/>
    </source>
</evidence>
<dbReference type="InterPro" id="IPR015422">
    <property type="entry name" value="PyrdxlP-dep_Trfase_small"/>
</dbReference>
<evidence type="ECO:0000256" key="2">
    <source>
        <dbReference type="ARBA" id="ARBA00022898"/>
    </source>
</evidence>
<evidence type="ECO:0000313" key="6">
    <source>
        <dbReference type="Proteomes" id="UP001216150"/>
    </source>
</evidence>
<dbReference type="Proteomes" id="UP001216150">
    <property type="component" value="Unassembled WGS sequence"/>
</dbReference>
<dbReference type="PROSITE" id="PS00868">
    <property type="entry name" value="CYS_MET_METAB_PP"/>
    <property type="match status" value="1"/>
</dbReference>
<dbReference type="InterPro" id="IPR015424">
    <property type="entry name" value="PyrdxlP-dep_Trfase"/>
</dbReference>
<organism evidence="5 6">
    <name type="scientific">Penicillium hetheringtonii</name>
    <dbReference type="NCBI Taxonomy" id="911720"/>
    <lineage>
        <taxon>Eukaryota</taxon>
        <taxon>Fungi</taxon>
        <taxon>Dikarya</taxon>
        <taxon>Ascomycota</taxon>
        <taxon>Pezizomycotina</taxon>
        <taxon>Eurotiomycetes</taxon>
        <taxon>Eurotiomycetidae</taxon>
        <taxon>Eurotiales</taxon>
        <taxon>Aspergillaceae</taxon>
        <taxon>Penicillium</taxon>
    </lineage>
</organism>
<dbReference type="EMBL" id="JAQJAC010000001">
    <property type="protein sequence ID" value="KAJ5600928.1"/>
    <property type="molecule type" value="Genomic_DNA"/>
</dbReference>
<accession>A0AAD6E6F8</accession>
<keyword evidence="6" id="KW-1185">Reference proteome</keyword>
<dbReference type="GO" id="GO:0005737">
    <property type="term" value="C:cytoplasm"/>
    <property type="evidence" value="ECO:0007669"/>
    <property type="project" value="TreeGrafter"/>
</dbReference>
<dbReference type="InterPro" id="IPR054542">
    <property type="entry name" value="Cys_met_metab_PP"/>
</dbReference>
<comment type="similarity">
    <text evidence="4">Belongs to the trans-sulfuration enzymes family.</text>
</comment>
<proteinExistence type="inferred from homology"/>
<sequence length="412" mass="45454">MAHQSDLQEGSSPVAADDVAGALPKMAMSTQAVHADDFVSSHRAIAPAMHVAVNYRYARDPSQLMPGENKDPNAPAEPFVYSRYSAPNSNRFETVLKTLFQGGIMTYSTGLAAFHAIMVLLNPKRVFIGDGYHGVHGNIDVMAKLTGVRKLSLDQLDQVEQGDIIHIETPLNPTGEARDLHYYSEKARAVGAYLTVDSTFAPPPLQDPLQCGADIVLHSGTKYIGGHSDMMCGILVIHPRRVAQGWIDTLYSERLVLGNVMGNMEGWLGLRSLRTLELRVKRQSSTAQTLVNWIHDEMQDSSSVVGQVVDSIRHASLQEEDLQDGWLKRQMSGGFGPVFAIWLKTTEQAKQFPSKLYIFQHATSLGDVESLVEWRAMSDSTCDKRLLRISCGVEDPTDLKMDLLRGFRALCG</sequence>
<dbReference type="GO" id="GO:0016846">
    <property type="term" value="F:carbon-sulfur lyase activity"/>
    <property type="evidence" value="ECO:0007669"/>
    <property type="project" value="TreeGrafter"/>
</dbReference>
<gene>
    <name evidence="5" type="ORF">N7450_001995</name>
</gene>
<reference evidence="5 6" key="1">
    <citation type="journal article" date="2023" name="IMA Fungus">
        <title>Comparative genomic study of the Penicillium genus elucidates a diverse pangenome and 15 lateral gene transfer events.</title>
        <authorList>
            <person name="Petersen C."/>
            <person name="Sorensen T."/>
            <person name="Nielsen M.R."/>
            <person name="Sondergaard T.E."/>
            <person name="Sorensen J.L."/>
            <person name="Fitzpatrick D.A."/>
            <person name="Frisvad J.C."/>
            <person name="Nielsen K.L."/>
        </authorList>
    </citation>
    <scope>NUCLEOTIDE SEQUENCE [LARGE SCALE GENOMIC DNA]</scope>
    <source>
        <strain evidence="5 6">IBT 29057</strain>
    </source>
</reference>
<dbReference type="Gene3D" id="3.40.640.10">
    <property type="entry name" value="Type I PLP-dependent aspartate aminotransferase-like (Major domain)"/>
    <property type="match status" value="1"/>
</dbReference>
<dbReference type="PIRSF" id="PIRSF001434">
    <property type="entry name" value="CGS"/>
    <property type="match status" value="1"/>
</dbReference>
<keyword evidence="2 3" id="KW-0663">Pyridoxal phosphate</keyword>
<comment type="caution">
    <text evidence="5">The sequence shown here is derived from an EMBL/GenBank/DDBJ whole genome shotgun (WGS) entry which is preliminary data.</text>
</comment>
<feature type="modified residue" description="N6-(pyridoxal phosphate)lysine" evidence="3">
    <location>
        <position position="222"/>
    </location>
</feature>
<protein>
    <recommendedName>
        <fullName evidence="7">Cystathionine beta-lyase</fullName>
    </recommendedName>
</protein>
<evidence type="ECO:0000256" key="1">
    <source>
        <dbReference type="ARBA" id="ARBA00001933"/>
    </source>
</evidence>
<dbReference type="AlphaFoldDB" id="A0AAD6E6F8"/>
<evidence type="ECO:0000256" key="4">
    <source>
        <dbReference type="RuleBase" id="RU362118"/>
    </source>
</evidence>
<dbReference type="PANTHER" id="PTHR11808">
    <property type="entry name" value="TRANS-SULFURATION ENZYME FAMILY MEMBER"/>
    <property type="match status" value="1"/>
</dbReference>
<dbReference type="GO" id="GO:0019346">
    <property type="term" value="P:transsulfuration"/>
    <property type="evidence" value="ECO:0007669"/>
    <property type="project" value="InterPro"/>
</dbReference>
<dbReference type="Pfam" id="PF01053">
    <property type="entry name" value="Cys_Met_Meta_PP"/>
    <property type="match status" value="1"/>
</dbReference>
<dbReference type="SUPFAM" id="SSF53383">
    <property type="entry name" value="PLP-dependent transferases"/>
    <property type="match status" value="1"/>
</dbReference>
<dbReference type="InterPro" id="IPR000277">
    <property type="entry name" value="Cys/Met-Metab_PyrdxlP-dep_enz"/>
</dbReference>
<dbReference type="InterPro" id="IPR015421">
    <property type="entry name" value="PyrdxlP-dep_Trfase_major"/>
</dbReference>
<dbReference type="PANTHER" id="PTHR11808:SF35">
    <property type="entry name" value="CYSTATHIONINE GAMMA-SYNTHASE (AFU_ORTHOLOGUE AFUA_7G01590)"/>
    <property type="match status" value="1"/>
</dbReference>
<dbReference type="GO" id="GO:0030170">
    <property type="term" value="F:pyridoxal phosphate binding"/>
    <property type="evidence" value="ECO:0007669"/>
    <property type="project" value="InterPro"/>
</dbReference>
<dbReference type="FunFam" id="3.40.640.10:FF:000072">
    <property type="entry name" value="Putative cystathionine beta-lyase"/>
    <property type="match status" value="1"/>
</dbReference>
<comment type="cofactor">
    <cofactor evidence="1 4">
        <name>pyridoxal 5'-phosphate</name>
        <dbReference type="ChEBI" id="CHEBI:597326"/>
    </cofactor>
</comment>